<keyword evidence="4" id="KW-0812">Transmembrane</keyword>
<dbReference type="PROSITE" id="PS50011">
    <property type="entry name" value="PROTEIN_KINASE_DOM"/>
    <property type="match status" value="1"/>
</dbReference>
<keyword evidence="7" id="KW-1185">Reference proteome</keyword>
<dbReference type="Gene3D" id="3.30.200.20">
    <property type="entry name" value="Phosphorylase Kinase, domain 1"/>
    <property type="match status" value="1"/>
</dbReference>
<evidence type="ECO:0000256" key="2">
    <source>
        <dbReference type="ARBA" id="ARBA00051243"/>
    </source>
</evidence>
<name>A0ABP1QLP3_9HEXA</name>
<keyword evidence="3" id="KW-0547">Nucleotide-binding</keyword>
<dbReference type="PROSITE" id="PS00109">
    <property type="entry name" value="PROTEIN_KINASE_TYR"/>
    <property type="match status" value="1"/>
</dbReference>
<feature type="transmembrane region" description="Helical" evidence="4">
    <location>
        <begin position="62"/>
        <end position="86"/>
    </location>
</feature>
<dbReference type="PANTHER" id="PTHR24416:SF600">
    <property type="entry name" value="PDGF- AND VEGF-RECEPTOR RELATED, ISOFORM J"/>
    <property type="match status" value="1"/>
</dbReference>
<dbReference type="CDD" id="cd00192">
    <property type="entry name" value="PTKc"/>
    <property type="match status" value="1"/>
</dbReference>
<evidence type="ECO:0000313" key="6">
    <source>
        <dbReference type="EMBL" id="CAL8103201.1"/>
    </source>
</evidence>
<keyword evidence="3" id="KW-0067">ATP-binding</keyword>
<keyword evidence="4" id="KW-0472">Membrane</keyword>
<gene>
    <name evidence="6" type="ORF">ODALV1_LOCUS11379</name>
</gene>
<keyword evidence="4" id="KW-1133">Transmembrane helix</keyword>
<dbReference type="SUPFAM" id="SSF56112">
    <property type="entry name" value="Protein kinase-like (PK-like)"/>
    <property type="match status" value="1"/>
</dbReference>
<dbReference type="InterPro" id="IPR001245">
    <property type="entry name" value="Ser-Thr/Tyr_kinase_cat_dom"/>
</dbReference>
<dbReference type="PROSITE" id="PS00107">
    <property type="entry name" value="PROTEIN_KINASE_ATP"/>
    <property type="match status" value="1"/>
</dbReference>
<feature type="domain" description="Protein kinase" evidence="5">
    <location>
        <begin position="222"/>
        <end position="514"/>
    </location>
</feature>
<dbReference type="InterPro" id="IPR000719">
    <property type="entry name" value="Prot_kinase_dom"/>
</dbReference>
<organism evidence="6 7">
    <name type="scientific">Orchesella dallaii</name>
    <dbReference type="NCBI Taxonomy" id="48710"/>
    <lineage>
        <taxon>Eukaryota</taxon>
        <taxon>Metazoa</taxon>
        <taxon>Ecdysozoa</taxon>
        <taxon>Arthropoda</taxon>
        <taxon>Hexapoda</taxon>
        <taxon>Collembola</taxon>
        <taxon>Entomobryomorpha</taxon>
        <taxon>Entomobryoidea</taxon>
        <taxon>Orchesellidae</taxon>
        <taxon>Orchesellinae</taxon>
        <taxon>Orchesella</taxon>
    </lineage>
</organism>
<dbReference type="InterPro" id="IPR050122">
    <property type="entry name" value="RTK"/>
</dbReference>
<dbReference type="EMBL" id="CAXLJM020000034">
    <property type="protein sequence ID" value="CAL8103201.1"/>
    <property type="molecule type" value="Genomic_DNA"/>
</dbReference>
<accession>A0ABP1QLP3</accession>
<feature type="binding site" evidence="3">
    <location>
        <position position="255"/>
    </location>
    <ligand>
        <name>ATP</name>
        <dbReference type="ChEBI" id="CHEBI:30616"/>
    </ligand>
</feature>
<dbReference type="InterPro" id="IPR017441">
    <property type="entry name" value="Protein_kinase_ATP_BS"/>
</dbReference>
<dbReference type="PANTHER" id="PTHR24416">
    <property type="entry name" value="TYROSINE-PROTEIN KINASE RECEPTOR"/>
    <property type="match status" value="1"/>
</dbReference>
<feature type="transmembrane region" description="Helical" evidence="4">
    <location>
        <begin position="98"/>
        <end position="120"/>
    </location>
</feature>
<evidence type="ECO:0000313" key="7">
    <source>
        <dbReference type="Proteomes" id="UP001642540"/>
    </source>
</evidence>
<evidence type="ECO:0000259" key="5">
    <source>
        <dbReference type="PROSITE" id="PS50011"/>
    </source>
</evidence>
<dbReference type="PRINTS" id="PR00109">
    <property type="entry name" value="TYRKINASE"/>
</dbReference>
<comment type="subcellular location">
    <subcellularLocation>
        <location evidence="1">Membrane</location>
        <topology evidence="1">Single-pass membrane protein</topology>
    </subcellularLocation>
</comment>
<reference evidence="6 7" key="1">
    <citation type="submission" date="2024-08" db="EMBL/GenBank/DDBJ databases">
        <authorList>
            <person name="Cucini C."/>
            <person name="Frati F."/>
        </authorList>
    </citation>
    <scope>NUCLEOTIDE SEQUENCE [LARGE SCALE GENOMIC DNA]</scope>
</reference>
<proteinExistence type="predicted"/>
<sequence length="523" mass="61056">MGFKLFRERFHPFCGFYMQGVLRWISMFGVIGQSWNVIHLLVDILGNLTRWQVLYNTDPIGYYLQIFVWVLFGCYITFAMSLSYILFRGANQKILSHLKIYIYGTVIYLIMVQTTFWMHTIYFCVRLPNPRFGLVVIEIPVKFYVIYAVYRFMGEIKEETELASQFRDLTEYEVREFVMGRRSVSSSFTINLDPDIDPYLGRIQEMKYKHDEFEIFRTDLELDIRAPLGSGAFATVYRALLCRRTDIQKYPVAVKTTNPLSSNVEHFKALLSELKIMTFIGTHKNIVNLIGACTEDIKKRKLYIVLELCAFGNLQTYLRSQRGTFVDLTEEVASPVSNVLEALGNDEEVTNTMDLVKWSQEIADGMEFLESRKVVHGDLAARNVLLTENKTAKITDFGLSRQLYNYAVYVKTKDSPLPWRWLALESILDMSFSTHSDIWSYGVTIWELFQLGEVPWPAQTFCVDFVKELKRGKRMDKPKYSTENIYEIMLDCWSELPEDRPTFKKLSEEFNAIFMQLNVVHIE</sequence>
<comment type="catalytic activity">
    <reaction evidence="2">
        <text>L-tyrosyl-[protein] + ATP = O-phospho-L-tyrosyl-[protein] + ADP + H(+)</text>
        <dbReference type="Rhea" id="RHEA:10596"/>
        <dbReference type="Rhea" id="RHEA-COMP:10136"/>
        <dbReference type="Rhea" id="RHEA-COMP:20101"/>
        <dbReference type="ChEBI" id="CHEBI:15378"/>
        <dbReference type="ChEBI" id="CHEBI:30616"/>
        <dbReference type="ChEBI" id="CHEBI:46858"/>
        <dbReference type="ChEBI" id="CHEBI:61978"/>
        <dbReference type="ChEBI" id="CHEBI:456216"/>
        <dbReference type="EC" id="2.7.10.1"/>
    </reaction>
</comment>
<dbReference type="InterPro" id="IPR011009">
    <property type="entry name" value="Kinase-like_dom_sf"/>
</dbReference>
<dbReference type="InterPro" id="IPR008266">
    <property type="entry name" value="Tyr_kinase_AS"/>
</dbReference>
<protein>
    <recommendedName>
        <fullName evidence="5">Protein kinase domain-containing protein</fullName>
    </recommendedName>
</protein>
<comment type="caution">
    <text evidence="6">The sequence shown here is derived from an EMBL/GenBank/DDBJ whole genome shotgun (WGS) entry which is preliminary data.</text>
</comment>
<dbReference type="Proteomes" id="UP001642540">
    <property type="component" value="Unassembled WGS sequence"/>
</dbReference>
<dbReference type="Pfam" id="PF07714">
    <property type="entry name" value="PK_Tyr_Ser-Thr"/>
    <property type="match status" value="1"/>
</dbReference>
<dbReference type="Gene3D" id="1.10.510.10">
    <property type="entry name" value="Transferase(Phosphotransferase) domain 1"/>
    <property type="match status" value="1"/>
</dbReference>
<evidence type="ECO:0000256" key="4">
    <source>
        <dbReference type="SAM" id="Phobius"/>
    </source>
</evidence>
<evidence type="ECO:0000256" key="1">
    <source>
        <dbReference type="ARBA" id="ARBA00004167"/>
    </source>
</evidence>
<evidence type="ECO:0000256" key="3">
    <source>
        <dbReference type="PROSITE-ProRule" id="PRU10141"/>
    </source>
</evidence>
<feature type="transmembrane region" description="Helical" evidence="4">
    <location>
        <begin position="21"/>
        <end position="42"/>
    </location>
</feature>